<dbReference type="GO" id="GO:0003723">
    <property type="term" value="F:RNA binding"/>
    <property type="evidence" value="ECO:0007669"/>
    <property type="project" value="UniProtKB-UniRule"/>
</dbReference>
<feature type="compositionally biased region" description="Basic residues" evidence="3">
    <location>
        <begin position="115"/>
        <end position="128"/>
    </location>
</feature>
<dbReference type="Pfam" id="PF00076">
    <property type="entry name" value="RRM_1"/>
    <property type="match status" value="1"/>
</dbReference>
<evidence type="ECO:0000313" key="6">
    <source>
        <dbReference type="Proteomes" id="UP000613740"/>
    </source>
</evidence>
<dbReference type="InterPro" id="IPR012677">
    <property type="entry name" value="Nucleotide-bd_a/b_plait_sf"/>
</dbReference>
<dbReference type="SMART" id="SM00360">
    <property type="entry name" value="RRM"/>
    <property type="match status" value="1"/>
</dbReference>
<dbReference type="Proteomes" id="UP000613740">
    <property type="component" value="Unassembled WGS sequence"/>
</dbReference>
<dbReference type="AlphaFoldDB" id="A0A835WIG7"/>
<feature type="region of interest" description="Disordered" evidence="3">
    <location>
        <begin position="89"/>
        <end position="177"/>
    </location>
</feature>
<reference evidence="5" key="1">
    <citation type="journal article" date="2020" name="bioRxiv">
        <title>Comparative genomics of Chlamydomonas.</title>
        <authorList>
            <person name="Craig R.J."/>
            <person name="Hasan A.R."/>
            <person name="Ness R.W."/>
            <person name="Keightley P.D."/>
        </authorList>
    </citation>
    <scope>NUCLEOTIDE SEQUENCE</scope>
    <source>
        <strain evidence="5">CCAP 11/173</strain>
    </source>
</reference>
<feature type="compositionally biased region" description="Basic and acidic residues" evidence="3">
    <location>
        <begin position="135"/>
        <end position="145"/>
    </location>
</feature>
<evidence type="ECO:0000259" key="4">
    <source>
        <dbReference type="PROSITE" id="PS50102"/>
    </source>
</evidence>
<gene>
    <name evidence="5" type="ORF">HYH02_007493</name>
</gene>
<dbReference type="OrthoDB" id="5970at2759"/>
<feature type="domain" description="RRM" evidence="4">
    <location>
        <begin position="7"/>
        <end position="79"/>
    </location>
</feature>
<keyword evidence="6" id="KW-1185">Reference proteome</keyword>
<evidence type="ECO:0000256" key="1">
    <source>
        <dbReference type="ARBA" id="ARBA00022884"/>
    </source>
</evidence>
<feature type="compositionally biased region" description="Basic and acidic residues" evidence="3">
    <location>
        <begin position="152"/>
        <end position="177"/>
    </location>
</feature>
<dbReference type="InterPro" id="IPR035979">
    <property type="entry name" value="RBD_domain_sf"/>
</dbReference>
<proteinExistence type="predicted"/>
<sequence>MPRSSRYAVVVDNISSTTPVRDIEREFAYFGRIRDCVKDGKHRLALIEFEKSQDATAAWRKMDGFRMDGRQWRVEYATREDFRFFGWKWFEHSPSPPRYRSRSRSPRGRSPSRSPARRSPSRSPVRRSRSPDTPGGKDGRPRDASKSTSPPPRREDERGAEDADRGRSPSRSPRRDD</sequence>
<name>A0A835WIG7_9CHLO</name>
<dbReference type="PANTHER" id="PTHR23189">
    <property type="entry name" value="RNA RECOGNITION MOTIF-CONTAINING"/>
    <property type="match status" value="1"/>
</dbReference>
<dbReference type="InterPro" id="IPR000504">
    <property type="entry name" value="RRM_dom"/>
</dbReference>
<accession>A0A835WIG7</accession>
<protein>
    <recommendedName>
        <fullName evidence="4">RRM domain-containing protein</fullName>
    </recommendedName>
</protein>
<evidence type="ECO:0000313" key="5">
    <source>
        <dbReference type="EMBL" id="KAG2447570.1"/>
    </source>
</evidence>
<dbReference type="Gene3D" id="3.30.70.330">
    <property type="match status" value="1"/>
</dbReference>
<evidence type="ECO:0000256" key="2">
    <source>
        <dbReference type="PROSITE-ProRule" id="PRU00176"/>
    </source>
</evidence>
<comment type="caution">
    <text evidence="5">The sequence shown here is derived from an EMBL/GenBank/DDBJ whole genome shotgun (WGS) entry which is preliminary data.</text>
</comment>
<dbReference type="CDD" id="cd00590">
    <property type="entry name" value="RRM_SF"/>
    <property type="match status" value="1"/>
</dbReference>
<keyword evidence="1 2" id="KW-0694">RNA-binding</keyword>
<organism evidence="5 6">
    <name type="scientific">Chlamydomonas schloesseri</name>
    <dbReference type="NCBI Taxonomy" id="2026947"/>
    <lineage>
        <taxon>Eukaryota</taxon>
        <taxon>Viridiplantae</taxon>
        <taxon>Chlorophyta</taxon>
        <taxon>core chlorophytes</taxon>
        <taxon>Chlorophyceae</taxon>
        <taxon>CS clade</taxon>
        <taxon>Chlamydomonadales</taxon>
        <taxon>Chlamydomonadaceae</taxon>
        <taxon>Chlamydomonas</taxon>
    </lineage>
</organism>
<evidence type="ECO:0000256" key="3">
    <source>
        <dbReference type="SAM" id="MobiDB-lite"/>
    </source>
</evidence>
<dbReference type="PROSITE" id="PS50102">
    <property type="entry name" value="RRM"/>
    <property type="match status" value="1"/>
</dbReference>
<dbReference type="SUPFAM" id="SSF54928">
    <property type="entry name" value="RNA-binding domain, RBD"/>
    <property type="match status" value="1"/>
</dbReference>
<dbReference type="EMBL" id="JAEHOD010000021">
    <property type="protein sequence ID" value="KAG2447570.1"/>
    <property type="molecule type" value="Genomic_DNA"/>
</dbReference>